<evidence type="ECO:0000256" key="1">
    <source>
        <dbReference type="ARBA" id="ARBA00002678"/>
    </source>
</evidence>
<proteinExistence type="inferred from homology"/>
<comment type="catalytic activity">
    <reaction evidence="6">
        <text>a purine 2'-deoxy-D-ribonucleoside + phosphate = a purine nucleobase + 2-deoxy-alpha-D-ribose 1-phosphate</text>
        <dbReference type="Rhea" id="RHEA:36431"/>
        <dbReference type="ChEBI" id="CHEBI:26386"/>
        <dbReference type="ChEBI" id="CHEBI:43474"/>
        <dbReference type="ChEBI" id="CHEBI:57259"/>
        <dbReference type="ChEBI" id="CHEBI:142361"/>
        <dbReference type="EC" id="2.4.2.1"/>
    </reaction>
</comment>
<comment type="function">
    <text evidence="1">The purine nucleoside phosphorylases catalyze the phosphorolytic breakdown of the N-glycosidic bond in the beta-(deoxy)ribonucleoside molecules, with the formation of the corresponding free purine bases and pentose-1-phosphate. Cleaves guanosine, inosine, 2'-deoxyguanosine and 2'-deoxyinosine.</text>
</comment>
<comment type="similarity">
    <text evidence="3 7">Belongs to the PNP/MTAP phosphorylase family.</text>
</comment>
<protein>
    <recommendedName>
        <fullName evidence="7">Purine nucleoside phosphorylase</fullName>
        <ecNumber evidence="7">2.4.2.1</ecNumber>
    </recommendedName>
    <alternativeName>
        <fullName evidence="7">Inosine-guanosine phosphorylase</fullName>
    </alternativeName>
</protein>
<dbReference type="EC" id="2.4.2.1" evidence="7"/>
<evidence type="ECO:0000256" key="2">
    <source>
        <dbReference type="ARBA" id="ARBA00005058"/>
    </source>
</evidence>
<name>A0A940DHP2_9FIRM</name>
<evidence type="ECO:0000256" key="5">
    <source>
        <dbReference type="ARBA" id="ARBA00022679"/>
    </source>
</evidence>
<dbReference type="Gene3D" id="3.40.50.1580">
    <property type="entry name" value="Nucleoside phosphorylase domain"/>
    <property type="match status" value="1"/>
</dbReference>
<dbReference type="GO" id="GO:0009116">
    <property type="term" value="P:nucleoside metabolic process"/>
    <property type="evidence" value="ECO:0007669"/>
    <property type="project" value="InterPro"/>
</dbReference>
<gene>
    <name evidence="9" type="ORF">IAB16_05145</name>
</gene>
<comment type="caution">
    <text evidence="9">The sequence shown here is derived from an EMBL/GenBank/DDBJ whole genome shotgun (WGS) entry which is preliminary data.</text>
</comment>
<evidence type="ECO:0000256" key="6">
    <source>
        <dbReference type="ARBA" id="ARBA00048556"/>
    </source>
</evidence>
<keyword evidence="4 7" id="KW-0328">Glycosyltransferase</keyword>
<dbReference type="AlphaFoldDB" id="A0A940DHP2"/>
<feature type="domain" description="Nucleoside phosphorylase" evidence="8">
    <location>
        <begin position="26"/>
        <end position="271"/>
    </location>
</feature>
<keyword evidence="5 7" id="KW-0808">Transferase</keyword>
<reference evidence="9" key="2">
    <citation type="journal article" date="2021" name="PeerJ">
        <title>Extensive microbial diversity within the chicken gut microbiome revealed by metagenomics and culture.</title>
        <authorList>
            <person name="Gilroy R."/>
            <person name="Ravi A."/>
            <person name="Getino M."/>
            <person name="Pursley I."/>
            <person name="Horton D.L."/>
            <person name="Alikhan N.F."/>
            <person name="Baker D."/>
            <person name="Gharbi K."/>
            <person name="Hall N."/>
            <person name="Watson M."/>
            <person name="Adriaenssens E.M."/>
            <person name="Foster-Nyarko E."/>
            <person name="Jarju S."/>
            <person name="Secka A."/>
            <person name="Antonio M."/>
            <person name="Oren A."/>
            <person name="Chaudhuri R.R."/>
            <person name="La Ragione R."/>
            <person name="Hildebrand F."/>
            <person name="Pallen M.J."/>
        </authorList>
    </citation>
    <scope>NUCLEOTIDE SEQUENCE</scope>
    <source>
        <strain evidence="9">517</strain>
    </source>
</reference>
<evidence type="ECO:0000259" key="8">
    <source>
        <dbReference type="Pfam" id="PF01048"/>
    </source>
</evidence>
<dbReference type="PIRSF" id="PIRSF000477">
    <property type="entry name" value="PurNPase"/>
    <property type="match status" value="1"/>
</dbReference>
<sequence length="273" mass="29277">MTAIYDKLKECSEAVRAVTSFVPETAITLGSGLGAFCDNIVAEATIPYTMLPYFPVSTVSGHDGEFVFGTLGGKRVVAMRGRVHYYEGYSPEEVVMPVRLMRMLGAEKLILTNVSGAVNPSFAVGDLIALKGHIASFMPSPLRGENAEEFGVRFPDMSEVYSSRIRSIMRETARKLGFEYKEGVYLQASGPQYETPEEVRAFGLLGADLVGMSTAIEAIAARHAGMEVCGISCVANMACGVGSGKLTHEEVKEAAAKSAPIFTALVTELIARI</sequence>
<evidence type="ECO:0000256" key="7">
    <source>
        <dbReference type="PIRNR" id="PIRNR000477"/>
    </source>
</evidence>
<comment type="pathway">
    <text evidence="2 7">Purine metabolism; purine nucleoside salvage.</text>
</comment>
<dbReference type="GO" id="GO:0005737">
    <property type="term" value="C:cytoplasm"/>
    <property type="evidence" value="ECO:0007669"/>
    <property type="project" value="TreeGrafter"/>
</dbReference>
<dbReference type="SUPFAM" id="SSF53167">
    <property type="entry name" value="Purine and uridine phosphorylases"/>
    <property type="match status" value="1"/>
</dbReference>
<dbReference type="InterPro" id="IPR011268">
    <property type="entry name" value="Purine_phosphorylase"/>
</dbReference>
<evidence type="ECO:0000256" key="3">
    <source>
        <dbReference type="ARBA" id="ARBA00006751"/>
    </source>
</evidence>
<reference evidence="9" key="1">
    <citation type="submission" date="2020-10" db="EMBL/GenBank/DDBJ databases">
        <authorList>
            <person name="Gilroy R."/>
        </authorList>
    </citation>
    <scope>NUCLEOTIDE SEQUENCE</scope>
    <source>
        <strain evidence="9">517</strain>
    </source>
</reference>
<evidence type="ECO:0000313" key="9">
    <source>
        <dbReference type="EMBL" id="MBO8424383.1"/>
    </source>
</evidence>
<dbReference type="PANTHER" id="PTHR11904:SF9">
    <property type="entry name" value="PURINE NUCLEOSIDE PHOSPHORYLASE-RELATED"/>
    <property type="match status" value="1"/>
</dbReference>
<dbReference type="EMBL" id="JADINF010000131">
    <property type="protein sequence ID" value="MBO8424383.1"/>
    <property type="molecule type" value="Genomic_DNA"/>
</dbReference>
<dbReference type="Pfam" id="PF01048">
    <property type="entry name" value="PNP_UDP_1"/>
    <property type="match status" value="1"/>
</dbReference>
<dbReference type="CDD" id="cd09009">
    <property type="entry name" value="PNP-EcPNPII_like"/>
    <property type="match status" value="1"/>
</dbReference>
<dbReference type="NCBIfam" id="TIGR01697">
    <property type="entry name" value="PNPH-PUNA-XAPA"/>
    <property type="match status" value="1"/>
</dbReference>
<dbReference type="InterPro" id="IPR000845">
    <property type="entry name" value="Nucleoside_phosphorylase_d"/>
</dbReference>
<dbReference type="InterPro" id="IPR035994">
    <property type="entry name" value="Nucleoside_phosphorylase_sf"/>
</dbReference>
<organism evidence="9 10">
    <name type="scientific">Candidatus Stercoripulliclostridium pullicola</name>
    <dbReference type="NCBI Taxonomy" id="2840953"/>
    <lineage>
        <taxon>Bacteria</taxon>
        <taxon>Bacillati</taxon>
        <taxon>Bacillota</taxon>
        <taxon>Clostridia</taxon>
        <taxon>Eubacteriales</taxon>
        <taxon>Candidatus Stercoripulliclostridium</taxon>
    </lineage>
</organism>
<dbReference type="GO" id="GO:0004731">
    <property type="term" value="F:purine-nucleoside phosphorylase activity"/>
    <property type="evidence" value="ECO:0007669"/>
    <property type="project" value="UniProtKB-EC"/>
</dbReference>
<evidence type="ECO:0000256" key="4">
    <source>
        <dbReference type="ARBA" id="ARBA00022676"/>
    </source>
</evidence>
<dbReference type="NCBIfam" id="NF006054">
    <property type="entry name" value="PRK08202.1"/>
    <property type="match status" value="1"/>
</dbReference>
<evidence type="ECO:0000313" key="10">
    <source>
        <dbReference type="Proteomes" id="UP000727857"/>
    </source>
</evidence>
<dbReference type="PANTHER" id="PTHR11904">
    <property type="entry name" value="METHYLTHIOADENOSINE/PURINE NUCLEOSIDE PHOSPHORYLASE"/>
    <property type="match status" value="1"/>
</dbReference>
<dbReference type="Proteomes" id="UP000727857">
    <property type="component" value="Unassembled WGS sequence"/>
</dbReference>
<accession>A0A940DHP2</accession>